<dbReference type="GO" id="GO:0006313">
    <property type="term" value="P:DNA transposition"/>
    <property type="evidence" value="ECO:0007669"/>
    <property type="project" value="InterPro"/>
</dbReference>
<organism evidence="2 3">
    <name type="scientific">Parashewanella spongiae</name>
    <dbReference type="NCBI Taxonomy" id="342950"/>
    <lineage>
        <taxon>Bacteria</taxon>
        <taxon>Pseudomonadati</taxon>
        <taxon>Pseudomonadota</taxon>
        <taxon>Gammaproteobacteria</taxon>
        <taxon>Alteromonadales</taxon>
        <taxon>Shewanellaceae</taxon>
        <taxon>Parashewanella</taxon>
    </lineage>
</organism>
<keyword evidence="3" id="KW-1185">Reference proteome</keyword>
<reference evidence="2 3" key="1">
    <citation type="submission" date="2018-09" db="EMBL/GenBank/DDBJ databases">
        <title>Phylogeny of the Shewanellaceae, and recommendation for two new genera, Pseudoshewanella and Parashewanella.</title>
        <authorList>
            <person name="Wang G."/>
        </authorList>
    </citation>
    <scope>NUCLEOTIDE SEQUENCE [LARGE SCALE GENOMIC DNA]</scope>
    <source>
        <strain evidence="2 3">KCTC 22492</strain>
    </source>
</reference>
<evidence type="ECO:0000259" key="1">
    <source>
        <dbReference type="Pfam" id="PF01548"/>
    </source>
</evidence>
<dbReference type="PANTHER" id="PTHR33055:SF3">
    <property type="entry name" value="PUTATIVE TRANSPOSASE FOR IS117-RELATED"/>
    <property type="match status" value="1"/>
</dbReference>
<dbReference type="OrthoDB" id="5289737at2"/>
<dbReference type="InterPro" id="IPR002525">
    <property type="entry name" value="Transp_IS110-like_N"/>
</dbReference>
<dbReference type="Proteomes" id="UP000273022">
    <property type="component" value="Unassembled WGS sequence"/>
</dbReference>
<comment type="caution">
    <text evidence="2">The sequence shown here is derived from an EMBL/GenBank/DDBJ whole genome shotgun (WGS) entry which is preliminary data.</text>
</comment>
<gene>
    <name evidence="2" type="ORF">D5R81_07395</name>
</gene>
<protein>
    <submittedName>
        <fullName evidence="2">Transposase</fullName>
    </submittedName>
</protein>
<dbReference type="Pfam" id="PF01548">
    <property type="entry name" value="DEDD_Tnp_IS110"/>
    <property type="match status" value="1"/>
</dbReference>
<evidence type="ECO:0000313" key="3">
    <source>
        <dbReference type="Proteomes" id="UP000273022"/>
    </source>
</evidence>
<accession>A0A3A6TUC6</accession>
<proteinExistence type="predicted"/>
<dbReference type="GO" id="GO:0003677">
    <property type="term" value="F:DNA binding"/>
    <property type="evidence" value="ECO:0007669"/>
    <property type="project" value="InterPro"/>
</dbReference>
<sequence>MYRCKNNHERSTVPNAFGKVIKRVKRKRQELLKFIANTEPSIIVMEACGSTYHWAREFNKLGHEVKAIAPQYVVPFRKGYKNDYNDALAIAEASQRNSIRFVPIKTVEQQGIQVLHRIREQRTKMQTARQSNSWSIG</sequence>
<dbReference type="AlphaFoldDB" id="A0A3A6TUC6"/>
<dbReference type="GO" id="GO:0004803">
    <property type="term" value="F:transposase activity"/>
    <property type="evidence" value="ECO:0007669"/>
    <property type="project" value="InterPro"/>
</dbReference>
<evidence type="ECO:0000313" key="2">
    <source>
        <dbReference type="EMBL" id="RJY17855.1"/>
    </source>
</evidence>
<dbReference type="PANTHER" id="PTHR33055">
    <property type="entry name" value="TRANSPOSASE FOR INSERTION SEQUENCE ELEMENT IS1111A"/>
    <property type="match status" value="1"/>
</dbReference>
<feature type="domain" description="Transposase IS110-like N-terminal" evidence="1">
    <location>
        <begin position="26"/>
        <end position="128"/>
    </location>
</feature>
<dbReference type="InterPro" id="IPR047650">
    <property type="entry name" value="Transpos_IS110"/>
</dbReference>
<name>A0A3A6TUC6_9GAMM</name>
<dbReference type="EMBL" id="QYYH01000035">
    <property type="protein sequence ID" value="RJY17855.1"/>
    <property type="molecule type" value="Genomic_DNA"/>
</dbReference>